<dbReference type="Proteomes" id="UP001066276">
    <property type="component" value="Chromosome 4_2"/>
</dbReference>
<dbReference type="AlphaFoldDB" id="A0AAV7SI53"/>
<organism evidence="2 3">
    <name type="scientific">Pleurodeles waltl</name>
    <name type="common">Iberian ribbed newt</name>
    <dbReference type="NCBI Taxonomy" id="8319"/>
    <lineage>
        <taxon>Eukaryota</taxon>
        <taxon>Metazoa</taxon>
        <taxon>Chordata</taxon>
        <taxon>Craniata</taxon>
        <taxon>Vertebrata</taxon>
        <taxon>Euteleostomi</taxon>
        <taxon>Amphibia</taxon>
        <taxon>Batrachia</taxon>
        <taxon>Caudata</taxon>
        <taxon>Salamandroidea</taxon>
        <taxon>Salamandridae</taxon>
        <taxon>Pleurodelinae</taxon>
        <taxon>Pleurodeles</taxon>
    </lineage>
</organism>
<feature type="region of interest" description="Disordered" evidence="1">
    <location>
        <begin position="85"/>
        <end position="137"/>
    </location>
</feature>
<reference evidence="2" key="1">
    <citation type="journal article" date="2022" name="bioRxiv">
        <title>Sequencing and chromosome-scale assembly of the giantPleurodeles waltlgenome.</title>
        <authorList>
            <person name="Brown T."/>
            <person name="Elewa A."/>
            <person name="Iarovenko S."/>
            <person name="Subramanian E."/>
            <person name="Araus A.J."/>
            <person name="Petzold A."/>
            <person name="Susuki M."/>
            <person name="Suzuki K.-i.T."/>
            <person name="Hayashi T."/>
            <person name="Toyoda A."/>
            <person name="Oliveira C."/>
            <person name="Osipova E."/>
            <person name="Leigh N.D."/>
            <person name="Simon A."/>
            <person name="Yun M.H."/>
        </authorList>
    </citation>
    <scope>NUCLEOTIDE SEQUENCE</scope>
    <source>
        <strain evidence="2">20211129_DDA</strain>
        <tissue evidence="2">Liver</tissue>
    </source>
</reference>
<evidence type="ECO:0000313" key="2">
    <source>
        <dbReference type="EMBL" id="KAJ1163761.1"/>
    </source>
</evidence>
<evidence type="ECO:0000256" key="1">
    <source>
        <dbReference type="SAM" id="MobiDB-lite"/>
    </source>
</evidence>
<keyword evidence="3" id="KW-1185">Reference proteome</keyword>
<feature type="compositionally biased region" description="Polar residues" evidence="1">
    <location>
        <begin position="85"/>
        <end position="95"/>
    </location>
</feature>
<gene>
    <name evidence="2" type="ORF">NDU88_004214</name>
</gene>
<dbReference type="EMBL" id="JANPWB010000008">
    <property type="protein sequence ID" value="KAJ1163761.1"/>
    <property type="molecule type" value="Genomic_DNA"/>
</dbReference>
<evidence type="ECO:0000313" key="3">
    <source>
        <dbReference type="Proteomes" id="UP001066276"/>
    </source>
</evidence>
<name>A0AAV7SI53_PLEWA</name>
<comment type="caution">
    <text evidence="2">The sequence shown here is derived from an EMBL/GenBank/DDBJ whole genome shotgun (WGS) entry which is preliminary data.</text>
</comment>
<proteinExistence type="predicted"/>
<accession>A0AAV7SI53</accession>
<protein>
    <submittedName>
        <fullName evidence="2">Uncharacterized protein</fullName>
    </submittedName>
</protein>
<sequence length="137" mass="15488">MFCLRSQGRQKWPRDPARIGRDRVGCTARYSFSGLLSRRRAALRPRPWCLPERVFTGVRPQSTVQRVSFGPPQPWCYRWGPPEPTTAQCPHSAQPRTRDGPPGCPRLRDLSHRSPQGAIRGPKEAGGLLKRLGSVRH</sequence>